<dbReference type="InterPro" id="IPR002560">
    <property type="entry name" value="Transposase_DDE"/>
</dbReference>
<reference evidence="2 3" key="1">
    <citation type="submission" date="2018-08" db="EMBL/GenBank/DDBJ databases">
        <title>A genome reference for cultivated species of the human gut microbiota.</title>
        <authorList>
            <person name="Zou Y."/>
            <person name="Xue W."/>
            <person name="Luo G."/>
        </authorList>
    </citation>
    <scope>NUCLEOTIDE SEQUENCE [LARGE SCALE GENOMIC DNA]</scope>
    <source>
        <strain evidence="2 3">TF11-15AC</strain>
    </source>
</reference>
<protein>
    <recommendedName>
        <fullName evidence="1">Transposase IS204/IS1001/IS1096/IS1165 DDE domain-containing protein</fullName>
    </recommendedName>
</protein>
<comment type="caution">
    <text evidence="2">The sequence shown here is derived from an EMBL/GenBank/DDBJ whole genome shotgun (WGS) entry which is preliminary data.</text>
</comment>
<dbReference type="Proteomes" id="UP000261052">
    <property type="component" value="Unassembled WGS sequence"/>
</dbReference>
<evidence type="ECO:0000259" key="1">
    <source>
        <dbReference type="Pfam" id="PF01610"/>
    </source>
</evidence>
<organism evidence="2 3">
    <name type="scientific">Agathobacter rectalis</name>
    <dbReference type="NCBI Taxonomy" id="39491"/>
    <lineage>
        <taxon>Bacteria</taxon>
        <taxon>Bacillati</taxon>
        <taxon>Bacillota</taxon>
        <taxon>Clostridia</taxon>
        <taxon>Lachnospirales</taxon>
        <taxon>Lachnospiraceae</taxon>
        <taxon>Agathobacter</taxon>
    </lineage>
</organism>
<dbReference type="AlphaFoldDB" id="A0A3E4M2P0"/>
<proteinExistence type="predicted"/>
<accession>A0A3E4M2P0</accession>
<feature type="domain" description="Transposase IS204/IS1001/IS1096/IS1165 DDE" evidence="1">
    <location>
        <begin position="2"/>
        <end position="41"/>
    </location>
</feature>
<sequence length="66" mass="7778">MLNTIEYGLTNARIEAINNKIKLSIRMVYGFRNIDNMMAMIMLRCSDIKVQLPWEKDEWSSFFCLG</sequence>
<gene>
    <name evidence="2" type="ORF">DXD13_05775</name>
</gene>
<name>A0A3E4M2P0_9FIRM</name>
<evidence type="ECO:0000313" key="2">
    <source>
        <dbReference type="EMBL" id="RGK43914.1"/>
    </source>
</evidence>
<dbReference type="RefSeq" id="WP_117685631.1">
    <property type="nucleotide sequence ID" value="NZ_QSQP01000005.1"/>
</dbReference>
<evidence type="ECO:0000313" key="3">
    <source>
        <dbReference type="Proteomes" id="UP000261052"/>
    </source>
</evidence>
<dbReference type="Pfam" id="PF01610">
    <property type="entry name" value="DDE_Tnp_ISL3"/>
    <property type="match status" value="1"/>
</dbReference>
<dbReference type="EMBL" id="QSQP01000005">
    <property type="protein sequence ID" value="RGK43914.1"/>
    <property type="molecule type" value="Genomic_DNA"/>
</dbReference>